<dbReference type="OrthoDB" id="2381329at2"/>
<dbReference type="RefSeq" id="WP_052035980.1">
    <property type="nucleotide sequence ID" value="NZ_JMIR01000004.1"/>
</dbReference>
<dbReference type="Pfam" id="PF09580">
    <property type="entry name" value="Spore_YhcN_YlaJ"/>
    <property type="match status" value="1"/>
</dbReference>
<feature type="chain" id="PRO_5038587903" description="Sporulation protein" evidence="2">
    <location>
        <begin position="26"/>
        <end position="197"/>
    </location>
</feature>
<protein>
    <recommendedName>
        <fullName evidence="5">Sporulation protein</fullName>
    </recommendedName>
</protein>
<dbReference type="Proteomes" id="UP000027931">
    <property type="component" value="Unassembled WGS sequence"/>
</dbReference>
<keyword evidence="4" id="KW-1185">Reference proteome</keyword>
<evidence type="ECO:0000313" key="4">
    <source>
        <dbReference type="Proteomes" id="UP000027931"/>
    </source>
</evidence>
<proteinExistence type="predicted"/>
<dbReference type="EMBL" id="JMIR01000004">
    <property type="protein sequence ID" value="KEO84374.1"/>
    <property type="molecule type" value="Genomic_DNA"/>
</dbReference>
<dbReference type="STRING" id="1157490.EL26_04525"/>
<name>A0A074LTH5_9BACL</name>
<organism evidence="3 4">
    <name type="scientific">Tumebacillus flagellatus</name>
    <dbReference type="NCBI Taxonomy" id="1157490"/>
    <lineage>
        <taxon>Bacteria</taxon>
        <taxon>Bacillati</taxon>
        <taxon>Bacillota</taxon>
        <taxon>Bacilli</taxon>
        <taxon>Bacillales</taxon>
        <taxon>Alicyclobacillaceae</taxon>
        <taxon>Tumebacillus</taxon>
    </lineage>
</organism>
<reference evidence="3 4" key="1">
    <citation type="journal article" date="2013" name="Int. J. Syst. Evol. Microbiol.">
        <title>Tumebacillus flagellatus sp. nov., an alpha-amylase/pullulanase-producing bacterium isolated from cassava wastewater.</title>
        <authorList>
            <person name="Wang Q."/>
            <person name="Xie N."/>
            <person name="Qin Y."/>
            <person name="Shen N."/>
            <person name="Zhu J."/>
            <person name="Mi H."/>
            <person name="Huang R."/>
        </authorList>
    </citation>
    <scope>NUCLEOTIDE SEQUENCE [LARGE SCALE GENOMIC DNA]</scope>
    <source>
        <strain evidence="3 4">GST4</strain>
    </source>
</reference>
<accession>A0A074LTH5</accession>
<evidence type="ECO:0000256" key="1">
    <source>
        <dbReference type="SAM" id="MobiDB-lite"/>
    </source>
</evidence>
<evidence type="ECO:0000256" key="2">
    <source>
        <dbReference type="SAM" id="SignalP"/>
    </source>
</evidence>
<evidence type="ECO:0008006" key="5">
    <source>
        <dbReference type="Google" id="ProtNLM"/>
    </source>
</evidence>
<dbReference type="PROSITE" id="PS51257">
    <property type="entry name" value="PROKAR_LIPOPROTEIN"/>
    <property type="match status" value="1"/>
</dbReference>
<feature type="compositionally biased region" description="Polar residues" evidence="1">
    <location>
        <begin position="32"/>
        <end position="61"/>
    </location>
</feature>
<feature type="signal peptide" evidence="2">
    <location>
        <begin position="1"/>
        <end position="25"/>
    </location>
</feature>
<comment type="caution">
    <text evidence="3">The sequence shown here is derived from an EMBL/GenBank/DDBJ whole genome shotgun (WGS) entry which is preliminary data.</text>
</comment>
<dbReference type="eggNOG" id="ENOG5030RSQ">
    <property type="taxonomic scope" value="Bacteria"/>
</dbReference>
<dbReference type="AlphaFoldDB" id="A0A074LTH5"/>
<evidence type="ECO:0000313" key="3">
    <source>
        <dbReference type="EMBL" id="KEO84374.1"/>
    </source>
</evidence>
<gene>
    <name evidence="3" type="ORF">EL26_04525</name>
</gene>
<keyword evidence="2" id="KW-0732">Signal</keyword>
<feature type="region of interest" description="Disordered" evidence="1">
    <location>
        <begin position="32"/>
        <end position="75"/>
    </location>
</feature>
<dbReference type="InterPro" id="IPR019076">
    <property type="entry name" value="Spore_lipoprot_YhcN/YlaJ-like"/>
</dbReference>
<sequence>MKISRVLPAALSLALALGLTGCSQKLIPQALQKDTQNQRTSEGVQDSTASRTTPAEQNPNKAQVAETRKPDYSLRGPKIANYNTMQNQTLTQQANEISNVVTRIPGVERAAVLLTGKTALVGIDLADNITGSKIDTIKYSVKEAAERTGPGYRAIVSSDIDTITRTRQLINSARAGKPITGVTDEIADIVSRLLPEM</sequence>